<evidence type="ECO:0000256" key="6">
    <source>
        <dbReference type="ARBA" id="ARBA00040132"/>
    </source>
</evidence>
<evidence type="ECO:0000256" key="8">
    <source>
        <dbReference type="PIRSR" id="PIRSR000112-1"/>
    </source>
</evidence>
<evidence type="ECO:0000256" key="1">
    <source>
        <dbReference type="ARBA" id="ARBA00022723"/>
    </source>
</evidence>
<comment type="caution">
    <text evidence="12">The sequence shown here is derived from an EMBL/GenBank/DDBJ whole genome shotgun (WGS) entry which is preliminary data.</text>
</comment>
<keyword evidence="2" id="KW-0560">Oxidoreductase</keyword>
<evidence type="ECO:0000256" key="3">
    <source>
        <dbReference type="ARBA" id="ARBA00023027"/>
    </source>
</evidence>
<comment type="pathway">
    <text evidence="4">Polyol metabolism; glycerol fermentation; glycerone phosphate from glycerol (oxidative route): step 1/2.</text>
</comment>
<feature type="binding site" evidence="8">
    <location>
        <position position="253"/>
    </location>
    <ligand>
        <name>glycerol</name>
        <dbReference type="ChEBI" id="CHEBI:17754"/>
    </ligand>
</feature>
<dbReference type="PANTHER" id="PTHR43616:SF5">
    <property type="entry name" value="GLYCEROL DEHYDROGENASE 1"/>
    <property type="match status" value="1"/>
</dbReference>
<evidence type="ECO:0000313" key="13">
    <source>
        <dbReference type="Proteomes" id="UP000216797"/>
    </source>
</evidence>
<feature type="binding site" evidence="10">
    <location>
        <position position="124"/>
    </location>
    <ligand>
        <name>NAD(+)</name>
        <dbReference type="ChEBI" id="CHEBI:57540"/>
    </ligand>
</feature>
<feature type="binding site" evidence="8">
    <location>
        <position position="271"/>
    </location>
    <ligand>
        <name>glycerol</name>
        <dbReference type="ChEBI" id="CHEBI:17754"/>
    </ligand>
</feature>
<evidence type="ECO:0000313" key="12">
    <source>
        <dbReference type="EMBL" id="PAB02077.1"/>
    </source>
</evidence>
<comment type="cofactor">
    <cofactor evidence="8">
        <name>Zn(2+)</name>
        <dbReference type="ChEBI" id="CHEBI:29105"/>
    </cofactor>
    <text evidence="8">Binds 1 zinc ion per subunit.</text>
</comment>
<name>A0A267HV18_9ENTE</name>
<feature type="binding site" evidence="9">
    <location>
        <position position="120"/>
    </location>
    <ligand>
        <name>glycerol</name>
        <dbReference type="ChEBI" id="CHEBI:17754"/>
    </ligand>
</feature>
<sequence>MRVFTSPEEYIQGPDAFKTQLHRLLRLGNRALIVSDSFVMQMLGTDFVHHLVEQEIASTTILVDNVISGELLVEAKEVIKNFNCQFVIALGGGKAMDLGKMIAHVSNLPIAVLPTSAATDAATSRISVIYDEKGNFQKYDFYEKNPAIVLVDTNVILNAPQTMLIAGFADGIATYIEARSIFEENGRNTRHEKPTLAALSLAKSCHDILIDEIANACHAQRKGMITQSFENVVEANILLSGLGFENAGLSLAHGFHNVIMGDKELTITGSHGQIVAVGVLLQLLAEQRLAEYPFYHDLFADLLLPTTLKELNLKIEEINLQQFAEKILETKKAGNHISPQVNTKRIIMALKQLA</sequence>
<dbReference type="Gene3D" id="3.40.50.1970">
    <property type="match status" value="1"/>
</dbReference>
<keyword evidence="8" id="KW-0862">Zinc</keyword>
<dbReference type="SUPFAM" id="SSF56796">
    <property type="entry name" value="Dehydroquinate synthase-like"/>
    <property type="match status" value="1"/>
</dbReference>
<keyword evidence="13" id="KW-1185">Reference proteome</keyword>
<evidence type="ECO:0000256" key="10">
    <source>
        <dbReference type="PIRSR" id="PIRSR000112-3"/>
    </source>
</evidence>
<dbReference type="GO" id="GO:0046872">
    <property type="term" value="F:metal ion binding"/>
    <property type="evidence" value="ECO:0007669"/>
    <property type="project" value="UniProtKB-KW"/>
</dbReference>
<dbReference type="AlphaFoldDB" id="A0A267HV18"/>
<dbReference type="EMBL" id="LHUG01000001">
    <property type="protein sequence ID" value="PAB02077.1"/>
    <property type="molecule type" value="Genomic_DNA"/>
</dbReference>
<dbReference type="PANTHER" id="PTHR43616">
    <property type="entry name" value="GLYCEROL DEHYDROGENASE"/>
    <property type="match status" value="1"/>
</dbReference>
<comment type="catalytic activity">
    <reaction evidence="7">
        <text>glycerol + NAD(+) = dihydroxyacetone + NADH + H(+)</text>
        <dbReference type="Rhea" id="RHEA:13769"/>
        <dbReference type="ChEBI" id="CHEBI:15378"/>
        <dbReference type="ChEBI" id="CHEBI:16016"/>
        <dbReference type="ChEBI" id="CHEBI:17754"/>
        <dbReference type="ChEBI" id="CHEBI:57540"/>
        <dbReference type="ChEBI" id="CHEBI:57945"/>
        <dbReference type="EC" id="1.1.1.6"/>
    </reaction>
</comment>
<evidence type="ECO:0000256" key="5">
    <source>
        <dbReference type="ARBA" id="ARBA00039147"/>
    </source>
</evidence>
<organism evidence="12 13">
    <name type="scientific">Enterococcus canintestini</name>
    <dbReference type="NCBI Taxonomy" id="317010"/>
    <lineage>
        <taxon>Bacteria</taxon>
        <taxon>Bacillati</taxon>
        <taxon>Bacillota</taxon>
        <taxon>Bacilli</taxon>
        <taxon>Lactobacillales</taxon>
        <taxon>Enterococcaceae</taxon>
        <taxon>Enterococcus</taxon>
    </lineage>
</organism>
<evidence type="ECO:0000256" key="4">
    <source>
        <dbReference type="ARBA" id="ARBA00037918"/>
    </source>
</evidence>
<dbReference type="PIRSF" id="PIRSF000112">
    <property type="entry name" value="Glycerol_dehydrogenase"/>
    <property type="match status" value="1"/>
</dbReference>
<reference evidence="12 13" key="1">
    <citation type="submission" date="2015-08" db="EMBL/GenBank/DDBJ databases">
        <title>Enterococcus genome sequence.</title>
        <authorList>
            <person name="Acedo J.Z."/>
            <person name="Vederas J.C."/>
        </authorList>
    </citation>
    <scope>NUCLEOTIDE SEQUENCE [LARGE SCALE GENOMIC DNA]</scope>
    <source>
        <strain evidence="12 13">49</strain>
    </source>
</reference>
<dbReference type="Gene3D" id="1.20.1090.10">
    <property type="entry name" value="Dehydroquinate synthase-like - alpha domain"/>
    <property type="match status" value="1"/>
</dbReference>
<feature type="binding site" evidence="10">
    <location>
        <position position="36"/>
    </location>
    <ligand>
        <name>NAD(+)</name>
        <dbReference type="ChEBI" id="CHEBI:57540"/>
    </ligand>
</feature>
<evidence type="ECO:0000256" key="7">
    <source>
        <dbReference type="ARBA" id="ARBA00049006"/>
    </source>
</evidence>
<feature type="binding site" evidence="10">
    <location>
        <begin position="93"/>
        <end position="97"/>
    </location>
    <ligand>
        <name>NAD(+)</name>
        <dbReference type="ChEBI" id="CHEBI:57540"/>
    </ligand>
</feature>
<gene>
    <name evidence="12" type="ORF">AKL21_00755</name>
</gene>
<dbReference type="EC" id="1.1.1.6" evidence="5"/>
<dbReference type="GO" id="GO:0008888">
    <property type="term" value="F:glycerol dehydrogenase (NAD+) activity"/>
    <property type="evidence" value="ECO:0007669"/>
    <property type="project" value="UniProtKB-EC"/>
</dbReference>
<dbReference type="InterPro" id="IPR016205">
    <property type="entry name" value="Glycerol_DH"/>
</dbReference>
<proteinExistence type="predicted"/>
<evidence type="ECO:0000256" key="2">
    <source>
        <dbReference type="ARBA" id="ARBA00023002"/>
    </source>
</evidence>
<feature type="binding site" evidence="8">
    <location>
        <position position="170"/>
    </location>
    <ligand>
        <name>glycerol</name>
        <dbReference type="ChEBI" id="CHEBI:17754"/>
    </ligand>
</feature>
<accession>A0A267HV18</accession>
<keyword evidence="3 10" id="KW-0520">NAD</keyword>
<keyword evidence="1 8" id="KW-0479">Metal-binding</keyword>
<dbReference type="OrthoDB" id="5198708at2"/>
<feature type="domain" description="Alcohol dehydrogenase iron-type/glycerol dehydrogenase GldA" evidence="11">
    <location>
        <begin position="7"/>
        <end position="153"/>
    </location>
</feature>
<dbReference type="Proteomes" id="UP000216797">
    <property type="component" value="Unassembled WGS sequence"/>
</dbReference>
<dbReference type="InterPro" id="IPR001670">
    <property type="entry name" value="ADH_Fe/GldA"/>
</dbReference>
<dbReference type="RefSeq" id="WP_071863923.1">
    <property type="nucleotide sequence ID" value="NZ_JBHLVQ010000010.1"/>
</dbReference>
<protein>
    <recommendedName>
        <fullName evidence="6">Glycerol dehydrogenase</fullName>
        <ecNumber evidence="5">1.1.1.6</ecNumber>
    </recommendedName>
</protein>
<dbReference type="Pfam" id="PF00465">
    <property type="entry name" value="Fe-ADH"/>
    <property type="match status" value="1"/>
</dbReference>
<feature type="binding site" evidence="10">
    <location>
        <position position="130"/>
    </location>
    <ligand>
        <name>NAD(+)</name>
        <dbReference type="ChEBI" id="CHEBI:57540"/>
    </ligand>
</feature>
<evidence type="ECO:0000256" key="9">
    <source>
        <dbReference type="PIRSR" id="PIRSR000112-2"/>
    </source>
</evidence>
<evidence type="ECO:0000259" key="11">
    <source>
        <dbReference type="Pfam" id="PF00465"/>
    </source>
</evidence>